<feature type="transmembrane region" description="Helical" evidence="19">
    <location>
        <begin position="266"/>
        <end position="285"/>
    </location>
</feature>
<evidence type="ECO:0000256" key="19">
    <source>
        <dbReference type="SAM" id="Phobius"/>
    </source>
</evidence>
<evidence type="ECO:0000256" key="4">
    <source>
        <dbReference type="ARBA" id="ARBA00022679"/>
    </source>
</evidence>
<keyword evidence="21" id="KW-1185">Reference proteome</keyword>
<feature type="transmembrane region" description="Helical" evidence="19">
    <location>
        <begin position="338"/>
        <end position="366"/>
    </location>
</feature>
<feature type="transmembrane region" description="Helical" evidence="19">
    <location>
        <begin position="297"/>
        <end position="318"/>
    </location>
</feature>
<feature type="transmembrane region" description="Helical" evidence="19">
    <location>
        <begin position="474"/>
        <end position="495"/>
    </location>
</feature>
<evidence type="ECO:0000256" key="2">
    <source>
        <dbReference type="ARBA" id="ARBA00009010"/>
    </source>
</evidence>
<keyword evidence="4 17" id="KW-0808">Transferase</keyword>
<evidence type="ECO:0000256" key="5">
    <source>
        <dbReference type="ARBA" id="ARBA00022692"/>
    </source>
</evidence>
<dbReference type="Ensembl" id="ENSEBUT00000020777.1">
    <property type="protein sequence ID" value="ENSEBUP00000020201.1"/>
    <property type="gene ID" value="ENSEBUG00000012536.1"/>
</dbReference>
<feature type="transmembrane region" description="Helical" evidence="19">
    <location>
        <begin position="447"/>
        <end position="467"/>
    </location>
</feature>
<evidence type="ECO:0000256" key="17">
    <source>
        <dbReference type="PIRNR" id="PIRNR000439"/>
    </source>
</evidence>
<evidence type="ECO:0000256" key="7">
    <source>
        <dbReference type="ARBA" id="ARBA00022989"/>
    </source>
</evidence>
<accession>A0A8C4WYI3</accession>
<keyword evidence="5 19" id="KW-0812">Transmembrane</keyword>
<evidence type="ECO:0000256" key="9">
    <source>
        <dbReference type="ARBA" id="ARBA00023157"/>
    </source>
</evidence>
<evidence type="ECO:0000256" key="14">
    <source>
        <dbReference type="ARBA" id="ARBA00036957"/>
    </source>
</evidence>
<evidence type="ECO:0000256" key="3">
    <source>
        <dbReference type="ARBA" id="ARBA00022553"/>
    </source>
</evidence>
<evidence type="ECO:0000256" key="12">
    <source>
        <dbReference type="ARBA" id="ARBA00036418"/>
    </source>
</evidence>
<comment type="catalytic activity">
    <reaction evidence="16">
        <text>octadecanoyl-CoA + cholesterol = cholesteryl octadecanoate + CoA</text>
        <dbReference type="Rhea" id="RHEA:42812"/>
        <dbReference type="ChEBI" id="CHEBI:16113"/>
        <dbReference type="ChEBI" id="CHEBI:57287"/>
        <dbReference type="ChEBI" id="CHEBI:57394"/>
        <dbReference type="ChEBI" id="CHEBI:82750"/>
    </reaction>
    <physiologicalReaction direction="left-to-right" evidence="16">
        <dbReference type="Rhea" id="RHEA:42813"/>
    </physiologicalReaction>
</comment>
<comment type="catalytic activity">
    <reaction evidence="11">
        <text>cholesterol + hexadecanoyl-CoA = cholesteryl hexadecanoate + CoA</text>
        <dbReference type="Rhea" id="RHEA:42792"/>
        <dbReference type="ChEBI" id="CHEBI:3663"/>
        <dbReference type="ChEBI" id="CHEBI:16113"/>
        <dbReference type="ChEBI" id="CHEBI:57287"/>
        <dbReference type="ChEBI" id="CHEBI:57379"/>
    </reaction>
    <physiologicalReaction direction="left-to-right" evidence="11">
        <dbReference type="Rhea" id="RHEA:42793"/>
    </physiologicalReaction>
</comment>
<evidence type="ECO:0000256" key="6">
    <source>
        <dbReference type="ARBA" id="ARBA00022824"/>
    </source>
</evidence>
<dbReference type="InterPro" id="IPR004299">
    <property type="entry name" value="MBOAT_fam"/>
</dbReference>
<evidence type="ECO:0000256" key="8">
    <source>
        <dbReference type="ARBA" id="ARBA00023136"/>
    </source>
</evidence>
<comment type="catalytic activity">
    <reaction evidence="13">
        <text>(9Z,12Z)-octadecadienoyl-CoA + cholesterol = cholesteryl (9Z,12Z)-octadecadienoate + CoA</text>
        <dbReference type="Rhea" id="RHEA:42796"/>
        <dbReference type="ChEBI" id="CHEBI:16113"/>
        <dbReference type="ChEBI" id="CHEBI:41509"/>
        <dbReference type="ChEBI" id="CHEBI:57287"/>
        <dbReference type="ChEBI" id="CHEBI:57383"/>
    </reaction>
    <physiologicalReaction direction="left-to-right" evidence="13">
        <dbReference type="Rhea" id="RHEA:42797"/>
    </physiologicalReaction>
</comment>
<feature type="transmembrane region" description="Helical" evidence="19">
    <location>
        <begin position="110"/>
        <end position="128"/>
    </location>
</feature>
<dbReference type="GO" id="GO:0015485">
    <property type="term" value="F:cholesterol binding"/>
    <property type="evidence" value="ECO:0007669"/>
    <property type="project" value="TreeGrafter"/>
</dbReference>
<name>A0A8C4WYI3_EPTBU</name>
<evidence type="ECO:0000256" key="18">
    <source>
        <dbReference type="PIRSR" id="PIRSR000439-1"/>
    </source>
</evidence>
<evidence type="ECO:0000256" key="1">
    <source>
        <dbReference type="ARBA" id="ARBA00004477"/>
    </source>
</evidence>
<dbReference type="PANTHER" id="PTHR10408">
    <property type="entry name" value="STEROL O-ACYLTRANSFERASE"/>
    <property type="match status" value="1"/>
</dbReference>
<comment type="subcellular location">
    <subcellularLocation>
        <location evidence="1 17">Endoplasmic reticulum membrane</location>
        <topology evidence="1 17">Multi-pass membrane protein</topology>
    </subcellularLocation>
</comment>
<evidence type="ECO:0000256" key="11">
    <source>
        <dbReference type="ARBA" id="ARBA00036161"/>
    </source>
</evidence>
<comment type="catalytic activity">
    <reaction evidence="14">
        <text>(7Z)-octadecenoyl-CoA + cholesterol = cholesteryl (7Z)-octadecenoate + CoA</text>
        <dbReference type="Rhea" id="RHEA:64328"/>
        <dbReference type="ChEBI" id="CHEBI:16113"/>
        <dbReference type="ChEBI" id="CHEBI:57287"/>
        <dbReference type="ChEBI" id="CHEBI:152049"/>
        <dbReference type="ChEBI" id="CHEBI:152050"/>
    </reaction>
    <physiologicalReaction direction="left-to-right" evidence="14">
        <dbReference type="Rhea" id="RHEA:64329"/>
    </physiologicalReaction>
</comment>
<feature type="transmembrane region" description="Helical" evidence="19">
    <location>
        <begin position="193"/>
        <end position="222"/>
    </location>
</feature>
<dbReference type="GeneTree" id="ENSGT00950000183081"/>
<dbReference type="GO" id="GO:0034736">
    <property type="term" value="F:cholesterol O-acyltransferase activity"/>
    <property type="evidence" value="ECO:0007669"/>
    <property type="project" value="TreeGrafter"/>
</dbReference>
<reference evidence="20" key="2">
    <citation type="submission" date="2025-09" db="UniProtKB">
        <authorList>
            <consortium name="Ensembl"/>
        </authorList>
    </citation>
    <scope>IDENTIFICATION</scope>
</reference>
<keyword evidence="6 17" id="KW-0256">Endoplasmic reticulum</keyword>
<keyword evidence="3" id="KW-0597">Phosphoprotein</keyword>
<protein>
    <recommendedName>
        <fullName evidence="17">O-acyltransferase</fullName>
    </recommendedName>
</protein>
<dbReference type="PIRSF" id="PIRSF000439">
    <property type="entry name" value="Oat_ACAT_DAG_ARE"/>
    <property type="match status" value="1"/>
</dbReference>
<dbReference type="Pfam" id="PF03062">
    <property type="entry name" value="MBOAT"/>
    <property type="match status" value="1"/>
</dbReference>
<keyword evidence="8 17" id="KW-0472">Membrane</keyword>
<dbReference type="GO" id="GO:0005789">
    <property type="term" value="C:endoplasmic reticulum membrane"/>
    <property type="evidence" value="ECO:0007669"/>
    <property type="project" value="UniProtKB-SubCell"/>
</dbReference>
<keyword evidence="7 19" id="KW-1133">Transmembrane helix</keyword>
<evidence type="ECO:0000256" key="10">
    <source>
        <dbReference type="ARBA" id="ARBA00023315"/>
    </source>
</evidence>
<evidence type="ECO:0000256" key="16">
    <source>
        <dbReference type="ARBA" id="ARBA00048346"/>
    </source>
</evidence>
<proteinExistence type="inferred from homology"/>
<comment type="similarity">
    <text evidence="2 17">Belongs to the membrane-bound acyltransferase family. Sterol o-acyltransferase subfamily.</text>
</comment>
<dbReference type="AlphaFoldDB" id="A0A8C4WYI3"/>
<evidence type="ECO:0000256" key="13">
    <source>
        <dbReference type="ARBA" id="ARBA00036867"/>
    </source>
</evidence>
<dbReference type="GO" id="GO:0000062">
    <property type="term" value="F:fatty-acyl-CoA binding"/>
    <property type="evidence" value="ECO:0007669"/>
    <property type="project" value="TreeGrafter"/>
</dbReference>
<organism evidence="20 21">
    <name type="scientific">Eptatretus burgeri</name>
    <name type="common">Inshore hagfish</name>
    <dbReference type="NCBI Taxonomy" id="7764"/>
    <lineage>
        <taxon>Eukaryota</taxon>
        <taxon>Metazoa</taxon>
        <taxon>Chordata</taxon>
        <taxon>Craniata</taxon>
        <taxon>Vertebrata</taxon>
        <taxon>Cyclostomata</taxon>
        <taxon>Myxini</taxon>
        <taxon>Myxiniformes</taxon>
        <taxon>Myxinidae</taxon>
        <taxon>Eptatretinae</taxon>
        <taxon>Eptatretus</taxon>
    </lineage>
</organism>
<keyword evidence="10 17" id="KW-0012">Acyltransferase</keyword>
<dbReference type="GO" id="GO:0008203">
    <property type="term" value="P:cholesterol metabolic process"/>
    <property type="evidence" value="ECO:0007669"/>
    <property type="project" value="TreeGrafter"/>
</dbReference>
<evidence type="ECO:0000256" key="15">
    <source>
        <dbReference type="ARBA" id="ARBA00037015"/>
    </source>
</evidence>
<reference evidence="20" key="1">
    <citation type="submission" date="2025-08" db="UniProtKB">
        <authorList>
            <consortium name="Ensembl"/>
        </authorList>
    </citation>
    <scope>IDENTIFICATION</scope>
</reference>
<dbReference type="PANTHER" id="PTHR10408:SF6">
    <property type="entry name" value="STEROL O-ACYLTRANSFERASE 1"/>
    <property type="match status" value="1"/>
</dbReference>
<dbReference type="Proteomes" id="UP000694388">
    <property type="component" value="Unplaced"/>
</dbReference>
<feature type="transmembrane region" description="Helical" evidence="19">
    <location>
        <begin position="148"/>
        <end position="172"/>
    </location>
</feature>
<dbReference type="InterPro" id="IPR014371">
    <property type="entry name" value="Oat_ACAT_DAG_ARE"/>
</dbReference>
<feature type="active site" evidence="18">
    <location>
        <position position="437"/>
    </location>
</feature>
<sequence>MAEPAVPHGSVCSRSETNNTVSFRSRAEQRLKEEFGSQSVHQPDCFLLQSATVIDNKTSKDMHLNGKTSAPSRDLSKVKAPLQKGKNFQARESLLDQLLEVNHIQTIQHMFVALLILFVVSTLIVDYIDQGRLVLDFELLSFAFGKLQWVLTTWLAMFVGTLFVPYYLLSYWTRNYQTAIHHQLNNTGAKPLLLAPLGITLLYAVPYLAFQLIGLGMFPLYFVVKFDLPPASRFIVIIEQIRFMMKTHSFVRENIPKCMYIEDSQVVIPSLSQYLYFLFCPTLIYRDTYPRTPKIRWTYVGIKFSQVLGCLFYTYYVFTRLCIPMYKNIYNEPFTIKVLVLNIFHSILPGILIFFLAFFSFLHCWLNMFAEMLRFADRMFYEDWWNCTSFAQYFRKWNVVVHDWLFYYVYRDFLGVFPRRFRVAATLSVFLLSAVIHEYILTVCFGFFYPVLFFLFICFGMVLKFLLDGENKGPVYNIMMWAKLFLGQGVLLSLYSQEWYAQIHCPPTQGVLWDIVVPRSWSCYQWG</sequence>
<evidence type="ECO:0000313" key="21">
    <source>
        <dbReference type="Proteomes" id="UP000694388"/>
    </source>
</evidence>
<dbReference type="GO" id="GO:0033344">
    <property type="term" value="P:cholesterol efflux"/>
    <property type="evidence" value="ECO:0007669"/>
    <property type="project" value="TreeGrafter"/>
</dbReference>
<keyword evidence="9" id="KW-1015">Disulfide bond</keyword>
<evidence type="ECO:0000313" key="20">
    <source>
        <dbReference type="Ensembl" id="ENSEBUP00000020201.1"/>
    </source>
</evidence>
<comment type="catalytic activity">
    <reaction evidence="15">
        <text>(9Z)-hexadecenoyl-CoA + cholesterol = cholesteryl (9Z)-hexadecenoate + CoA</text>
        <dbReference type="Rhea" id="RHEA:64320"/>
        <dbReference type="ChEBI" id="CHEBI:16113"/>
        <dbReference type="ChEBI" id="CHEBI:57287"/>
        <dbReference type="ChEBI" id="CHEBI:61540"/>
        <dbReference type="ChEBI" id="CHEBI:84323"/>
    </reaction>
    <physiologicalReaction direction="left-to-right" evidence="15">
        <dbReference type="Rhea" id="RHEA:64321"/>
    </physiologicalReaction>
</comment>
<comment type="catalytic activity">
    <reaction evidence="12">
        <text>(11Z)-octadecenoyl-CoA + cholesterol = cholesteryl (11Z)-octadecenoate + CoA</text>
        <dbReference type="Rhea" id="RHEA:64324"/>
        <dbReference type="ChEBI" id="CHEBI:16113"/>
        <dbReference type="ChEBI" id="CHEBI:57287"/>
        <dbReference type="ChEBI" id="CHEBI:75121"/>
        <dbReference type="ChEBI" id="CHEBI:88768"/>
    </reaction>
    <physiologicalReaction direction="left-to-right" evidence="12">
        <dbReference type="Rhea" id="RHEA:64325"/>
    </physiologicalReaction>
</comment>